<feature type="transmembrane region" description="Helical" evidence="6">
    <location>
        <begin position="425"/>
        <end position="447"/>
    </location>
</feature>
<dbReference type="AlphaFoldDB" id="A0A9P6RGM3"/>
<comment type="subcellular location">
    <subcellularLocation>
        <location evidence="1">Membrane</location>
        <topology evidence="1">Multi-pass membrane protein</topology>
    </subcellularLocation>
</comment>
<name>A0A9P6RGM3_9FUNG</name>
<reference evidence="9" key="1">
    <citation type="journal article" date="2020" name="Fungal Divers.">
        <title>Resolving the Mortierellaceae phylogeny through synthesis of multi-gene phylogenetics and phylogenomics.</title>
        <authorList>
            <person name="Vandepol N."/>
            <person name="Liber J."/>
            <person name="Desiro A."/>
            <person name="Na H."/>
            <person name="Kennedy M."/>
            <person name="Barry K."/>
            <person name="Grigoriev I.V."/>
            <person name="Miller A.N."/>
            <person name="O'Donnell K."/>
            <person name="Stajich J.E."/>
            <person name="Bonito G."/>
        </authorList>
    </citation>
    <scope>NUCLEOTIDE SEQUENCE</scope>
    <source>
        <strain evidence="9">REB-010B</strain>
    </source>
</reference>
<dbReference type="PANTHER" id="PTHR15948:SF0">
    <property type="entry name" value="GOLGI PH REGULATOR A-RELATED"/>
    <property type="match status" value="1"/>
</dbReference>
<feature type="transmembrane region" description="Helical" evidence="6">
    <location>
        <begin position="467"/>
        <end position="489"/>
    </location>
</feature>
<feature type="transmembrane region" description="Helical" evidence="6">
    <location>
        <begin position="138"/>
        <end position="154"/>
    </location>
</feature>
<dbReference type="OrthoDB" id="264392at2759"/>
<feature type="transmembrane region" description="Helical" evidence="6">
    <location>
        <begin position="12"/>
        <end position="34"/>
    </location>
</feature>
<feature type="transmembrane region" description="Helical" evidence="6">
    <location>
        <begin position="67"/>
        <end position="89"/>
    </location>
</feature>
<evidence type="ECO:0000256" key="3">
    <source>
        <dbReference type="ARBA" id="ARBA00022989"/>
    </source>
</evidence>
<keyword evidence="10" id="KW-1185">Reference proteome</keyword>
<proteinExistence type="predicted"/>
<evidence type="ECO:0000256" key="5">
    <source>
        <dbReference type="SAM" id="MobiDB-lite"/>
    </source>
</evidence>
<keyword evidence="3 6" id="KW-1133">Transmembrane helix</keyword>
<dbReference type="Pfam" id="PF12537">
    <property type="entry name" value="GPHR_N"/>
    <property type="match status" value="1"/>
</dbReference>
<sequence length="562" mass="63312">MNLSLRLVFEALLLLGSQALFFTLAWAFLIKGLVSDYASNSSDQEFLLSTFPTNTYKRKQRWWQGGMLVQVIFALTLTWSCLLFELIILEILGLLGQESRWYFWRLTLSAILSLLIAIIPYYQCILVVKNAGISSRKAAPIAGIIWLIYFYLFVKVGNGFPTHGTGPGILSIEWGMSRVGIIGVTISAILSGFGAVNGPYSNLFFFLRQVTESDIQLAEKKYLQTLEMIAGKKKQIVVLEAKQRTTDPNASKVGGFVRKIFGTVSSNSGEENLGSLRQGVSALEDISRQLFLDIDDLYVERSRLEHAKTWQGKYSNIMGYIFSVYCIYKLTMVIRVIIVREYRSSIEDAFINTIFDRTGSTDPITAVISKFISHTNMTIDVRFWSQQLSFFFVGVMIFLSIRGLLQELAKFFKAFSRHVSSSNIILFLAHITGLYFLSSILTMRQSLPQEYKSIISDSLGALEFDFYNRWFDVIFLISGIFSMGFLYIVHTASGSSNVLAKDPAFEHMIEHEHGVSVYDPKILNQPSLPSPTTAYLPGRSGELEDPEVVSPRHQNKSTLGVC</sequence>
<dbReference type="Proteomes" id="UP000738325">
    <property type="component" value="Unassembled WGS sequence"/>
</dbReference>
<dbReference type="InterPro" id="IPR025969">
    <property type="entry name" value="ABA_GPCR_dom"/>
</dbReference>
<feature type="transmembrane region" description="Helical" evidence="6">
    <location>
        <begin position="174"/>
        <end position="196"/>
    </location>
</feature>
<keyword evidence="2 6" id="KW-0812">Transmembrane</keyword>
<evidence type="ECO:0000313" key="9">
    <source>
        <dbReference type="EMBL" id="KAG0319233.1"/>
    </source>
</evidence>
<organism evidence="9 10">
    <name type="scientific">Dissophora globulifera</name>
    <dbReference type="NCBI Taxonomy" id="979702"/>
    <lineage>
        <taxon>Eukaryota</taxon>
        <taxon>Fungi</taxon>
        <taxon>Fungi incertae sedis</taxon>
        <taxon>Mucoromycota</taxon>
        <taxon>Mortierellomycotina</taxon>
        <taxon>Mortierellomycetes</taxon>
        <taxon>Mortierellales</taxon>
        <taxon>Mortierellaceae</taxon>
        <taxon>Dissophora</taxon>
    </lineage>
</organism>
<comment type="caution">
    <text evidence="9">The sequence shown here is derived from an EMBL/GenBank/DDBJ whole genome shotgun (WGS) entry which is preliminary data.</text>
</comment>
<feature type="transmembrane region" description="Helical" evidence="6">
    <location>
        <begin position="317"/>
        <end position="338"/>
    </location>
</feature>
<evidence type="ECO:0000256" key="6">
    <source>
        <dbReference type="SAM" id="Phobius"/>
    </source>
</evidence>
<evidence type="ECO:0000259" key="8">
    <source>
        <dbReference type="Pfam" id="PF12537"/>
    </source>
</evidence>
<feature type="transmembrane region" description="Helical" evidence="6">
    <location>
        <begin position="101"/>
        <end position="126"/>
    </location>
</feature>
<evidence type="ECO:0000259" key="7">
    <source>
        <dbReference type="Pfam" id="PF12430"/>
    </source>
</evidence>
<protein>
    <submittedName>
        <fullName evidence="9">Golgi pH regulator B</fullName>
    </submittedName>
</protein>
<dbReference type="PANTHER" id="PTHR15948">
    <property type="entry name" value="G-PROTEIN COUPLED RECEPTOR 89-RELATED"/>
    <property type="match status" value="1"/>
</dbReference>
<keyword evidence="4 6" id="KW-0472">Membrane</keyword>
<gene>
    <name evidence="9" type="primary">GPR89B</name>
    <name evidence="9" type="ORF">BGZ99_005234</name>
</gene>
<evidence type="ECO:0000256" key="2">
    <source>
        <dbReference type="ARBA" id="ARBA00022692"/>
    </source>
</evidence>
<evidence type="ECO:0000313" key="10">
    <source>
        <dbReference type="Proteomes" id="UP000738325"/>
    </source>
</evidence>
<dbReference type="InterPro" id="IPR015672">
    <property type="entry name" value="GPHR/GTG"/>
</dbReference>
<feature type="domain" description="Abscisic acid G-protein coupled receptor-like" evidence="7">
    <location>
        <begin position="307"/>
        <end position="490"/>
    </location>
</feature>
<feature type="domain" description="Golgi pH regulator conserved" evidence="8">
    <location>
        <begin position="172"/>
        <end position="236"/>
    </location>
</feature>
<evidence type="ECO:0000256" key="4">
    <source>
        <dbReference type="ARBA" id="ARBA00023136"/>
    </source>
</evidence>
<dbReference type="EMBL" id="JAAAIP010000333">
    <property type="protein sequence ID" value="KAG0319233.1"/>
    <property type="molecule type" value="Genomic_DNA"/>
</dbReference>
<feature type="region of interest" description="Disordered" evidence="5">
    <location>
        <begin position="534"/>
        <end position="562"/>
    </location>
</feature>
<evidence type="ECO:0000256" key="1">
    <source>
        <dbReference type="ARBA" id="ARBA00004141"/>
    </source>
</evidence>
<feature type="transmembrane region" description="Helical" evidence="6">
    <location>
        <begin position="383"/>
        <end position="405"/>
    </location>
</feature>
<dbReference type="GO" id="GO:0016020">
    <property type="term" value="C:membrane"/>
    <property type="evidence" value="ECO:0007669"/>
    <property type="project" value="UniProtKB-SubCell"/>
</dbReference>
<dbReference type="Pfam" id="PF12430">
    <property type="entry name" value="ABA_GPCR"/>
    <property type="match status" value="1"/>
</dbReference>
<accession>A0A9P6RGM3</accession>
<dbReference type="InterPro" id="IPR022535">
    <property type="entry name" value="Golgi_pH-regulator_cons_dom"/>
</dbReference>